<dbReference type="EMBL" id="KV784356">
    <property type="protein sequence ID" value="OEU19168.1"/>
    <property type="molecule type" value="Genomic_DNA"/>
</dbReference>
<dbReference type="Proteomes" id="UP000095751">
    <property type="component" value="Unassembled WGS sequence"/>
</dbReference>
<feature type="transmembrane region" description="Helical" evidence="1">
    <location>
        <begin position="122"/>
        <end position="143"/>
    </location>
</feature>
<dbReference type="InParanoid" id="A0A1E7FLW7"/>
<keyword evidence="3" id="KW-1185">Reference proteome</keyword>
<dbReference type="AlphaFoldDB" id="A0A1E7FLW7"/>
<dbReference type="KEGG" id="fcy:FRACYDRAFT_237458"/>
<gene>
    <name evidence="2" type="ORF">FRACYDRAFT_237458</name>
</gene>
<keyword evidence="1" id="KW-1133">Transmembrane helix</keyword>
<name>A0A1E7FLW7_9STRA</name>
<protein>
    <submittedName>
        <fullName evidence="2">Uncharacterized protein</fullName>
    </submittedName>
</protein>
<evidence type="ECO:0000256" key="1">
    <source>
        <dbReference type="SAM" id="Phobius"/>
    </source>
</evidence>
<feature type="transmembrane region" description="Helical" evidence="1">
    <location>
        <begin position="45"/>
        <end position="62"/>
    </location>
</feature>
<accession>A0A1E7FLW7</accession>
<sequence length="191" mass="21086">MTTSGVKIIPLLLMPISNIRSWFLILTVNDSTSSTSSDFNSLLSIVWKISYFYTVWALYNKYLGGKPSKEQGHISLGVFTLMCLSISTTGIIPLIISMKGPTQFASKVHKDDRNNVSMLTRIWGYVFTLYIISNIILWSYVFYQFYILFDIDGDGGGGGGGGSSANKVSGYYRDYSRGQQASGGSSSDQEL</sequence>
<feature type="transmembrane region" description="Helical" evidence="1">
    <location>
        <begin position="74"/>
        <end position="96"/>
    </location>
</feature>
<evidence type="ECO:0000313" key="3">
    <source>
        <dbReference type="Proteomes" id="UP000095751"/>
    </source>
</evidence>
<dbReference type="OrthoDB" id="43234at2759"/>
<reference evidence="2 3" key="1">
    <citation type="submission" date="2016-09" db="EMBL/GenBank/DDBJ databases">
        <title>Extensive genetic diversity and differential bi-allelic expression allows diatom success in the polar Southern Ocean.</title>
        <authorList>
            <consortium name="DOE Joint Genome Institute"/>
            <person name="Mock T."/>
            <person name="Otillar R.P."/>
            <person name="Strauss J."/>
            <person name="Dupont C."/>
            <person name="Frickenhaus S."/>
            <person name="Maumus F."/>
            <person name="Mcmullan M."/>
            <person name="Sanges R."/>
            <person name="Schmutz J."/>
            <person name="Toseland A."/>
            <person name="Valas R."/>
            <person name="Veluchamy A."/>
            <person name="Ward B.J."/>
            <person name="Allen A."/>
            <person name="Barry K."/>
            <person name="Falciatore A."/>
            <person name="Ferrante M."/>
            <person name="Fortunato A.E."/>
            <person name="Gloeckner G."/>
            <person name="Gruber A."/>
            <person name="Hipkin R."/>
            <person name="Janech M."/>
            <person name="Kroth P."/>
            <person name="Leese F."/>
            <person name="Lindquist E."/>
            <person name="Lyon B.R."/>
            <person name="Martin J."/>
            <person name="Mayer C."/>
            <person name="Parker M."/>
            <person name="Quesneville H."/>
            <person name="Raymond J."/>
            <person name="Uhlig C."/>
            <person name="Valentin K.U."/>
            <person name="Worden A.Z."/>
            <person name="Armbrust E.V."/>
            <person name="Bowler C."/>
            <person name="Green B."/>
            <person name="Moulton V."/>
            <person name="Van Oosterhout C."/>
            <person name="Grigoriev I."/>
        </authorList>
    </citation>
    <scope>NUCLEOTIDE SEQUENCE [LARGE SCALE GENOMIC DNA]</scope>
    <source>
        <strain evidence="2 3">CCMP1102</strain>
    </source>
</reference>
<evidence type="ECO:0000313" key="2">
    <source>
        <dbReference type="EMBL" id="OEU19168.1"/>
    </source>
</evidence>
<keyword evidence="1" id="KW-0472">Membrane</keyword>
<proteinExistence type="predicted"/>
<keyword evidence="1" id="KW-0812">Transmembrane</keyword>
<organism evidence="2 3">
    <name type="scientific">Fragilariopsis cylindrus CCMP1102</name>
    <dbReference type="NCBI Taxonomy" id="635003"/>
    <lineage>
        <taxon>Eukaryota</taxon>
        <taxon>Sar</taxon>
        <taxon>Stramenopiles</taxon>
        <taxon>Ochrophyta</taxon>
        <taxon>Bacillariophyta</taxon>
        <taxon>Bacillariophyceae</taxon>
        <taxon>Bacillariophycidae</taxon>
        <taxon>Bacillariales</taxon>
        <taxon>Bacillariaceae</taxon>
        <taxon>Fragilariopsis</taxon>
    </lineage>
</organism>